<evidence type="ECO:0000313" key="2">
    <source>
        <dbReference type="EMBL" id="RZU20318.1"/>
    </source>
</evidence>
<comment type="caution">
    <text evidence="2">The sequence shown here is derived from an EMBL/GenBank/DDBJ whole genome shotgun (WGS) entry which is preliminary data.</text>
</comment>
<name>A0A4Q7XAY8_9ACTN</name>
<dbReference type="Proteomes" id="UP000292027">
    <property type="component" value="Unassembled WGS sequence"/>
</dbReference>
<accession>A0A4Q7XAY8</accession>
<keyword evidence="3" id="KW-1185">Reference proteome</keyword>
<dbReference type="Gene3D" id="3.40.50.1010">
    <property type="entry name" value="5'-nuclease"/>
    <property type="match status" value="1"/>
</dbReference>
<gene>
    <name evidence="2" type="ORF">EV645_2549</name>
</gene>
<dbReference type="EMBL" id="SHKR01000011">
    <property type="protein sequence ID" value="RZU20318.1"/>
    <property type="molecule type" value="Genomic_DNA"/>
</dbReference>
<dbReference type="InterPro" id="IPR021139">
    <property type="entry name" value="NYN"/>
</dbReference>
<proteinExistence type="predicted"/>
<dbReference type="CDD" id="cd18722">
    <property type="entry name" value="PIN_NicB-like"/>
    <property type="match status" value="1"/>
</dbReference>
<sequence>MYVDGFNLYFGSLKGRPYKWLNLEKMCSLLLPRFELGRIRYFTALVKERPDNLHAPVRQQAYLRALGTLPTVEVHLGSFLTKPTRMMLANPPSSGPRTVEVIKTEEKGSDVNLATYLLVDAFRDDADAFAVVSNDSDLTEPIRIVRHELGKVVGLLNPQPVPSQRLLTCRPTFAKQIRSGVLRASQFPESVTGGGGSVIRKPTGW</sequence>
<dbReference type="Pfam" id="PF01936">
    <property type="entry name" value="NYN"/>
    <property type="match status" value="1"/>
</dbReference>
<evidence type="ECO:0000313" key="3">
    <source>
        <dbReference type="Proteomes" id="UP000292027"/>
    </source>
</evidence>
<reference evidence="2 3" key="1">
    <citation type="journal article" date="2015" name="Stand. Genomic Sci.">
        <title>Genomic Encyclopedia of Bacterial and Archaeal Type Strains, Phase III: the genomes of soil and plant-associated and newly described type strains.</title>
        <authorList>
            <person name="Whitman W.B."/>
            <person name="Woyke T."/>
            <person name="Klenk H.P."/>
            <person name="Zhou Y."/>
            <person name="Lilburn T.G."/>
            <person name="Beck B.J."/>
            <person name="De Vos P."/>
            <person name="Vandamme P."/>
            <person name="Eisen J.A."/>
            <person name="Garrity G."/>
            <person name="Hugenholtz P."/>
            <person name="Kyrpides N.C."/>
        </authorList>
    </citation>
    <scope>NUCLEOTIDE SEQUENCE [LARGE SCALE GENOMIC DNA]</scope>
    <source>
        <strain evidence="2 3">VKM Ac-2540</strain>
    </source>
</reference>
<dbReference type="AlphaFoldDB" id="A0A4Q7XAY8"/>
<evidence type="ECO:0000259" key="1">
    <source>
        <dbReference type="Pfam" id="PF01936"/>
    </source>
</evidence>
<dbReference type="GO" id="GO:0004540">
    <property type="term" value="F:RNA nuclease activity"/>
    <property type="evidence" value="ECO:0007669"/>
    <property type="project" value="InterPro"/>
</dbReference>
<feature type="domain" description="NYN" evidence="1">
    <location>
        <begin position="97"/>
        <end position="163"/>
    </location>
</feature>
<organism evidence="2 3">
    <name type="scientific">Kribbella rubisoli</name>
    <dbReference type="NCBI Taxonomy" id="3075929"/>
    <lineage>
        <taxon>Bacteria</taxon>
        <taxon>Bacillati</taxon>
        <taxon>Actinomycetota</taxon>
        <taxon>Actinomycetes</taxon>
        <taxon>Propionibacteriales</taxon>
        <taxon>Kribbellaceae</taxon>
        <taxon>Kribbella</taxon>
    </lineage>
</organism>
<protein>
    <submittedName>
        <fullName evidence="2">NYN domain-containing protein</fullName>
    </submittedName>
</protein>